<reference evidence="2 3" key="1">
    <citation type="submission" date="2015-01" db="EMBL/GenBank/DDBJ databases">
        <title>Genome sequencing of Jeotgalibacillus soli.</title>
        <authorList>
            <person name="Goh K.M."/>
            <person name="Chan K.-G."/>
            <person name="Yaakop A.S."/>
            <person name="Ee R."/>
            <person name="Gan H.M."/>
            <person name="Chan C.S."/>
        </authorList>
    </citation>
    <scope>NUCLEOTIDE SEQUENCE [LARGE SCALE GENOMIC DNA]</scope>
    <source>
        <strain evidence="2 3">P9</strain>
    </source>
</reference>
<evidence type="ECO:0000313" key="3">
    <source>
        <dbReference type="Proteomes" id="UP000031938"/>
    </source>
</evidence>
<organism evidence="2 3">
    <name type="scientific">Jeotgalibacillus soli</name>
    <dbReference type="NCBI Taxonomy" id="889306"/>
    <lineage>
        <taxon>Bacteria</taxon>
        <taxon>Bacillati</taxon>
        <taxon>Bacillota</taxon>
        <taxon>Bacilli</taxon>
        <taxon>Bacillales</taxon>
        <taxon>Caryophanaceae</taxon>
        <taxon>Jeotgalibacillus</taxon>
    </lineage>
</organism>
<evidence type="ECO:0000313" key="2">
    <source>
        <dbReference type="EMBL" id="KIL45301.1"/>
    </source>
</evidence>
<dbReference type="AlphaFoldDB" id="A0A0C2VLG0"/>
<dbReference type="PATRIC" id="fig|889306.3.peg.2858"/>
<comment type="caution">
    <text evidence="2">The sequence shown here is derived from an EMBL/GenBank/DDBJ whole genome shotgun (WGS) entry which is preliminary data.</text>
</comment>
<dbReference type="Proteomes" id="UP000031938">
    <property type="component" value="Unassembled WGS sequence"/>
</dbReference>
<sequence>MNFSLKSIAIRRNFTKKLLNFVSSFFIFSGTSIKIKIYGYLA</sequence>
<keyword evidence="1" id="KW-0472">Membrane</keyword>
<proteinExistence type="predicted"/>
<keyword evidence="3" id="KW-1185">Reference proteome</keyword>
<gene>
    <name evidence="2" type="ORF">KP78_28450</name>
</gene>
<name>A0A0C2VLG0_9BACL</name>
<accession>A0A0C2VLG0</accession>
<dbReference type="EMBL" id="JXRP01000018">
    <property type="protein sequence ID" value="KIL45301.1"/>
    <property type="molecule type" value="Genomic_DNA"/>
</dbReference>
<protein>
    <submittedName>
        <fullName evidence="2">Uncharacterized protein</fullName>
    </submittedName>
</protein>
<keyword evidence="1" id="KW-0812">Transmembrane</keyword>
<keyword evidence="1" id="KW-1133">Transmembrane helix</keyword>
<evidence type="ECO:0000256" key="1">
    <source>
        <dbReference type="SAM" id="Phobius"/>
    </source>
</evidence>
<feature type="transmembrane region" description="Helical" evidence="1">
    <location>
        <begin position="21"/>
        <end position="41"/>
    </location>
</feature>
<dbReference type="STRING" id="889306.KP78_28450"/>